<dbReference type="InterPro" id="IPR015422">
    <property type="entry name" value="PyrdxlP-dep_Trfase_small"/>
</dbReference>
<dbReference type="Gene3D" id="3.90.1150.10">
    <property type="entry name" value="Aspartate Aminotransferase, domain 1"/>
    <property type="match status" value="1"/>
</dbReference>
<evidence type="ECO:0000256" key="3">
    <source>
        <dbReference type="RuleBase" id="RU004508"/>
    </source>
</evidence>
<sequence>MVKLAIDGGTPVRKAPFPEWPIFGKEEEELIVEVLHSRKWGGSNRNKLPDLEGKFAKMHHSNYAISVVNGTLGITVALQAAGVQPGDEVIMPPYTFIATATAALMFGAIPVFVDVEEESLVIDPNKIEDAITERTKAIIPVHIAGASCNMPEINQIAKKHNLVVIEDAAQAVGTEWENKRVGALGDLGSFSFQSGKNITSGEGGMILTNNQQFAETAWSLSNVGRNKKGAWYQHERIGWNLRMTEFQAAIILGQLTRLEEQFQKRERNAYFLDQLLNDIDGIEPLPRDPRVNRHAYHMYMFRLSNEAVNQVKKNEFIERVNGEGIPVISGYVSLNQNEAVIQETAKWLGEERTYSCPISERASNDQVIWLQQRILLGDEKDMEDIAKAIRKVMSSY</sequence>
<dbReference type="SUPFAM" id="SSF53383">
    <property type="entry name" value="PLP-dependent transferases"/>
    <property type="match status" value="1"/>
</dbReference>
<dbReference type="PIRSF" id="PIRSF000390">
    <property type="entry name" value="PLP_StrS"/>
    <property type="match status" value="1"/>
</dbReference>
<dbReference type="EMBL" id="AVPF01000053">
    <property type="protein sequence ID" value="KGX84565.1"/>
    <property type="molecule type" value="Genomic_DNA"/>
</dbReference>
<dbReference type="InterPro" id="IPR015421">
    <property type="entry name" value="PyrdxlP-dep_Trfase_major"/>
</dbReference>
<dbReference type="CDD" id="cd00616">
    <property type="entry name" value="AHBA_syn"/>
    <property type="match status" value="1"/>
</dbReference>
<dbReference type="Gene3D" id="3.40.640.10">
    <property type="entry name" value="Type I PLP-dependent aspartate aminotransferase-like (Major domain)"/>
    <property type="match status" value="1"/>
</dbReference>
<dbReference type="OrthoDB" id="9810913at2"/>
<dbReference type="InterPro" id="IPR000653">
    <property type="entry name" value="DegT/StrS_aminotransferase"/>
</dbReference>
<keyword evidence="4" id="KW-0808">Transferase</keyword>
<evidence type="ECO:0000313" key="5">
    <source>
        <dbReference type="Proteomes" id="UP000030403"/>
    </source>
</evidence>
<comment type="caution">
    <text evidence="4">The sequence shown here is derived from an EMBL/GenBank/DDBJ whole genome shotgun (WGS) entry which is preliminary data.</text>
</comment>
<dbReference type="eggNOG" id="COG0399">
    <property type="taxonomic scope" value="Bacteria"/>
</dbReference>
<keyword evidence="4" id="KW-0032">Aminotransferase</keyword>
<dbReference type="PANTHER" id="PTHR30244">
    <property type="entry name" value="TRANSAMINASE"/>
    <property type="match status" value="1"/>
</dbReference>
<protein>
    <submittedName>
        <fullName evidence="4">Glutamine--scyllo-inositol aminotransferase</fullName>
    </submittedName>
</protein>
<evidence type="ECO:0000313" key="4">
    <source>
        <dbReference type="EMBL" id="KGX84565.1"/>
    </source>
</evidence>
<name>A0A0A5G0I4_9BACI</name>
<feature type="modified residue" description="N6-(pyridoxal phosphate)lysine" evidence="2">
    <location>
        <position position="196"/>
    </location>
</feature>
<feature type="active site" description="Proton acceptor" evidence="1">
    <location>
        <position position="196"/>
    </location>
</feature>
<dbReference type="AlphaFoldDB" id="A0A0A5G0I4"/>
<dbReference type="Proteomes" id="UP000030403">
    <property type="component" value="Unassembled WGS sequence"/>
</dbReference>
<dbReference type="RefSeq" id="WP_027445353.1">
    <property type="nucleotide sequence ID" value="NZ_AULJ01000008.1"/>
</dbReference>
<dbReference type="STRING" id="1385511.GCA_000425225_00755"/>
<dbReference type="GO" id="GO:0030170">
    <property type="term" value="F:pyridoxal phosphate binding"/>
    <property type="evidence" value="ECO:0007669"/>
    <property type="project" value="TreeGrafter"/>
</dbReference>
<comment type="similarity">
    <text evidence="3">Belongs to the DegT/DnrJ/EryC1 family.</text>
</comment>
<proteinExistence type="inferred from homology"/>
<dbReference type="Pfam" id="PF01041">
    <property type="entry name" value="DegT_DnrJ_EryC1"/>
    <property type="match status" value="1"/>
</dbReference>
<evidence type="ECO:0000256" key="2">
    <source>
        <dbReference type="PIRSR" id="PIRSR000390-2"/>
    </source>
</evidence>
<evidence type="ECO:0000256" key="1">
    <source>
        <dbReference type="PIRSR" id="PIRSR000390-1"/>
    </source>
</evidence>
<dbReference type="InterPro" id="IPR015424">
    <property type="entry name" value="PyrdxlP-dep_Trfase"/>
</dbReference>
<organism evidence="4 5">
    <name type="scientific">Pontibacillus marinus BH030004 = DSM 16465</name>
    <dbReference type="NCBI Taxonomy" id="1385511"/>
    <lineage>
        <taxon>Bacteria</taxon>
        <taxon>Bacillati</taxon>
        <taxon>Bacillota</taxon>
        <taxon>Bacilli</taxon>
        <taxon>Bacillales</taxon>
        <taxon>Bacillaceae</taxon>
        <taxon>Pontibacillus</taxon>
    </lineage>
</organism>
<accession>A0A0A5G0I4</accession>
<gene>
    <name evidence="4" type="ORF">N783_16640</name>
</gene>
<keyword evidence="5" id="KW-1185">Reference proteome</keyword>
<dbReference type="PANTHER" id="PTHR30244:SF34">
    <property type="entry name" value="DTDP-4-AMINO-4,6-DIDEOXYGALACTOSE TRANSAMINASE"/>
    <property type="match status" value="1"/>
</dbReference>
<reference evidence="4 5" key="1">
    <citation type="submission" date="2013-08" db="EMBL/GenBank/DDBJ databases">
        <authorList>
            <person name="Huang J."/>
            <person name="Wang G."/>
        </authorList>
    </citation>
    <scope>NUCLEOTIDE SEQUENCE [LARGE SCALE GENOMIC DNA]</scope>
    <source>
        <strain evidence="4 5">BH030004</strain>
    </source>
</reference>
<dbReference type="GO" id="GO:0000271">
    <property type="term" value="P:polysaccharide biosynthetic process"/>
    <property type="evidence" value="ECO:0007669"/>
    <property type="project" value="TreeGrafter"/>
</dbReference>
<dbReference type="GO" id="GO:0008483">
    <property type="term" value="F:transaminase activity"/>
    <property type="evidence" value="ECO:0007669"/>
    <property type="project" value="UniProtKB-KW"/>
</dbReference>
<keyword evidence="2 3" id="KW-0663">Pyridoxal phosphate</keyword>